<evidence type="ECO:0000256" key="7">
    <source>
        <dbReference type="ARBA" id="ARBA00023002"/>
    </source>
</evidence>
<evidence type="ECO:0000256" key="3">
    <source>
        <dbReference type="ARBA" id="ARBA00010617"/>
    </source>
</evidence>
<sequence>MCNMRDQYGKVFGLNFASTNSLVVGDLAMLQEILISRFSAFPNHPKIPVEEKPMDSAINNLRDNHWRVVRNTLSPAFSSKKMKQMNPLIKDCCDQLLQNVEEQRSKGTVLQFKSLYGSYSMDVIASTFFGLKVNSQKNPNDPFVKNAKKCFEGSFFSIRLLAVFLLPWLGPVFDLLDIGIFDKEVKVFFHSVTSKVVKARQNGEGRLDMLQLMLNAHKTELEGEKGKQDDDEDDEDEMVTLNDETAPSIQKQPFTIDAIMANSMMFFLAGYETTNACLCFSSYLLATHPEMQERLIEEVDKFCPSEESVCYEVFSKMEYLDAFVRESLRIYPPVATADRRCDNTTTVNNYKIGKGTNIMIPIYAIHHDPDVWDNPEEFRPERFSKENLPNIHPAAWLPFGVGPRKCLGLRLALMEIKFALIRMLQKYRFETCEETEIPPVLSKKTGFICPPNGIKLQVKPRKC</sequence>
<comment type="cofactor">
    <cofactor evidence="10">
        <name>heme</name>
        <dbReference type="ChEBI" id="CHEBI:30413"/>
    </cofactor>
</comment>
<dbReference type="InterPro" id="IPR017972">
    <property type="entry name" value="Cyt_P450_CS"/>
</dbReference>
<evidence type="ECO:0000256" key="1">
    <source>
        <dbReference type="ARBA" id="ARBA00004174"/>
    </source>
</evidence>
<dbReference type="OrthoDB" id="2789670at2759"/>
<keyword evidence="11" id="KW-0503">Monooxygenase</keyword>
<proteinExistence type="inferred from homology"/>
<accession>A0A9Q1HGR7</accession>
<dbReference type="Proteomes" id="UP001152320">
    <property type="component" value="Chromosome 3"/>
</dbReference>
<dbReference type="GO" id="GO:0005506">
    <property type="term" value="F:iron ion binding"/>
    <property type="evidence" value="ECO:0007669"/>
    <property type="project" value="InterPro"/>
</dbReference>
<evidence type="ECO:0000313" key="12">
    <source>
        <dbReference type="EMBL" id="KAJ8045929.1"/>
    </source>
</evidence>
<keyword evidence="5 10" id="KW-0479">Metal-binding</keyword>
<feature type="binding site" description="axial binding residue" evidence="10">
    <location>
        <position position="406"/>
    </location>
    <ligand>
        <name>heme</name>
        <dbReference type="ChEBI" id="CHEBI:30413"/>
    </ligand>
    <ligandPart>
        <name>Fe</name>
        <dbReference type="ChEBI" id="CHEBI:18248"/>
    </ligandPart>
</feature>
<dbReference type="FunFam" id="1.10.630.10:FF:000042">
    <property type="entry name" value="Cytochrome P450"/>
    <property type="match status" value="1"/>
</dbReference>
<dbReference type="InterPro" id="IPR002401">
    <property type="entry name" value="Cyt_P450_E_grp-I"/>
</dbReference>
<evidence type="ECO:0000256" key="4">
    <source>
        <dbReference type="ARBA" id="ARBA00022617"/>
    </source>
</evidence>
<keyword evidence="13" id="KW-1185">Reference proteome</keyword>
<comment type="similarity">
    <text evidence="3 11">Belongs to the cytochrome P450 family.</text>
</comment>
<keyword evidence="6" id="KW-0492">Microsome</keyword>
<dbReference type="InterPro" id="IPR001128">
    <property type="entry name" value="Cyt_P450"/>
</dbReference>
<evidence type="ECO:0000256" key="6">
    <source>
        <dbReference type="ARBA" id="ARBA00022848"/>
    </source>
</evidence>
<dbReference type="EMBL" id="JAIZAY010000003">
    <property type="protein sequence ID" value="KAJ8045929.1"/>
    <property type="molecule type" value="Genomic_DNA"/>
</dbReference>
<evidence type="ECO:0000256" key="8">
    <source>
        <dbReference type="ARBA" id="ARBA00023004"/>
    </source>
</evidence>
<comment type="caution">
    <text evidence="12">The sequence shown here is derived from an EMBL/GenBank/DDBJ whole genome shotgun (WGS) entry which is preliminary data.</text>
</comment>
<evidence type="ECO:0000256" key="11">
    <source>
        <dbReference type="RuleBase" id="RU000461"/>
    </source>
</evidence>
<dbReference type="PRINTS" id="PR00385">
    <property type="entry name" value="P450"/>
</dbReference>
<comment type="function">
    <text evidence="9">Cytochromes P450 are a group of heme-thiolate monooxygenases. They oxidize a variety of structurally unrelated compounds, including steroids, fatty acids, and xenobiotics.</text>
</comment>
<dbReference type="GO" id="GO:0020037">
    <property type="term" value="F:heme binding"/>
    <property type="evidence" value="ECO:0007669"/>
    <property type="project" value="InterPro"/>
</dbReference>
<comment type="subcellular location">
    <subcellularLocation>
        <location evidence="2">Endoplasmic reticulum membrane</location>
        <topology evidence="2">Peripheral membrane protein</topology>
    </subcellularLocation>
    <subcellularLocation>
        <location evidence="1">Microsome membrane</location>
        <topology evidence="1">Peripheral membrane protein</topology>
    </subcellularLocation>
</comment>
<dbReference type="InterPro" id="IPR050705">
    <property type="entry name" value="Cytochrome_P450_3A"/>
</dbReference>
<protein>
    <submittedName>
        <fullName evidence="12">Cytochrome P450 3A6</fullName>
    </submittedName>
</protein>
<evidence type="ECO:0000256" key="5">
    <source>
        <dbReference type="ARBA" id="ARBA00022723"/>
    </source>
</evidence>
<evidence type="ECO:0000313" key="13">
    <source>
        <dbReference type="Proteomes" id="UP001152320"/>
    </source>
</evidence>
<dbReference type="SUPFAM" id="SSF48264">
    <property type="entry name" value="Cytochrome P450"/>
    <property type="match status" value="1"/>
</dbReference>
<evidence type="ECO:0000256" key="9">
    <source>
        <dbReference type="ARBA" id="ARBA00043906"/>
    </source>
</evidence>
<dbReference type="GO" id="GO:0005789">
    <property type="term" value="C:endoplasmic reticulum membrane"/>
    <property type="evidence" value="ECO:0007669"/>
    <property type="project" value="UniProtKB-SubCell"/>
</dbReference>
<dbReference type="GO" id="GO:0016705">
    <property type="term" value="F:oxidoreductase activity, acting on paired donors, with incorporation or reduction of molecular oxygen"/>
    <property type="evidence" value="ECO:0007669"/>
    <property type="project" value="InterPro"/>
</dbReference>
<dbReference type="Gene3D" id="1.10.630.10">
    <property type="entry name" value="Cytochrome P450"/>
    <property type="match status" value="1"/>
</dbReference>
<evidence type="ECO:0000256" key="2">
    <source>
        <dbReference type="ARBA" id="ARBA00004406"/>
    </source>
</evidence>
<dbReference type="PRINTS" id="PR00463">
    <property type="entry name" value="EP450I"/>
</dbReference>
<name>A0A9Q1HGR7_HOLLE</name>
<dbReference type="GO" id="GO:0008395">
    <property type="term" value="F:steroid hydroxylase activity"/>
    <property type="evidence" value="ECO:0007669"/>
    <property type="project" value="TreeGrafter"/>
</dbReference>
<evidence type="ECO:0000256" key="10">
    <source>
        <dbReference type="PIRSR" id="PIRSR602401-1"/>
    </source>
</evidence>
<dbReference type="PANTHER" id="PTHR24302:SF15">
    <property type="entry name" value="FATTY-ACID PEROXYGENASE"/>
    <property type="match status" value="1"/>
</dbReference>
<keyword evidence="4 10" id="KW-0349">Heme</keyword>
<keyword evidence="7 11" id="KW-0560">Oxidoreductase</keyword>
<gene>
    <name evidence="12" type="ORF">HOLleu_09049</name>
</gene>
<dbReference type="AlphaFoldDB" id="A0A9Q1HGR7"/>
<dbReference type="PROSITE" id="PS00086">
    <property type="entry name" value="CYTOCHROME_P450"/>
    <property type="match status" value="1"/>
</dbReference>
<keyword evidence="6" id="KW-0256">Endoplasmic reticulum</keyword>
<organism evidence="12 13">
    <name type="scientific">Holothuria leucospilota</name>
    <name type="common">Black long sea cucumber</name>
    <name type="synonym">Mertensiothuria leucospilota</name>
    <dbReference type="NCBI Taxonomy" id="206669"/>
    <lineage>
        <taxon>Eukaryota</taxon>
        <taxon>Metazoa</taxon>
        <taxon>Echinodermata</taxon>
        <taxon>Eleutherozoa</taxon>
        <taxon>Echinozoa</taxon>
        <taxon>Holothuroidea</taxon>
        <taxon>Aspidochirotacea</taxon>
        <taxon>Aspidochirotida</taxon>
        <taxon>Holothuriidae</taxon>
        <taxon>Holothuria</taxon>
    </lineage>
</organism>
<dbReference type="Pfam" id="PF00067">
    <property type="entry name" value="p450"/>
    <property type="match status" value="1"/>
</dbReference>
<dbReference type="CDD" id="cd11055">
    <property type="entry name" value="CYP3A-like"/>
    <property type="match status" value="1"/>
</dbReference>
<reference evidence="12" key="1">
    <citation type="submission" date="2021-10" db="EMBL/GenBank/DDBJ databases">
        <title>Tropical sea cucumber genome reveals ecological adaptation and Cuvierian tubules defense mechanism.</title>
        <authorList>
            <person name="Chen T."/>
        </authorList>
    </citation>
    <scope>NUCLEOTIDE SEQUENCE</scope>
    <source>
        <strain evidence="12">Nanhai2018</strain>
        <tissue evidence="12">Muscle</tissue>
    </source>
</reference>
<keyword evidence="8 10" id="KW-0408">Iron</keyword>
<dbReference type="InterPro" id="IPR036396">
    <property type="entry name" value="Cyt_P450_sf"/>
</dbReference>
<dbReference type="PANTHER" id="PTHR24302">
    <property type="entry name" value="CYTOCHROME P450 FAMILY 3"/>
    <property type="match status" value="1"/>
</dbReference>